<protein>
    <submittedName>
        <fullName evidence="4">Periplasmic serine endoprotease DegP</fullName>
        <ecNumber evidence="4">3.4.21.107</ecNumber>
    </submittedName>
</protein>
<dbReference type="EMBL" id="SJPG01000001">
    <property type="protein sequence ID" value="TWT62177.1"/>
    <property type="molecule type" value="Genomic_DNA"/>
</dbReference>
<dbReference type="Gene3D" id="3.40.30.10">
    <property type="entry name" value="Glutaredoxin"/>
    <property type="match status" value="1"/>
</dbReference>
<dbReference type="PANTHER" id="PTHR42837">
    <property type="entry name" value="REGULATOR OF SIGMA-E PROTEASE RSEP"/>
    <property type="match status" value="1"/>
</dbReference>
<dbReference type="Pfam" id="PF13180">
    <property type="entry name" value="PDZ_2"/>
    <property type="match status" value="1"/>
</dbReference>
<reference evidence="4 5" key="1">
    <citation type="submission" date="2019-02" db="EMBL/GenBank/DDBJ databases">
        <title>Deep-cultivation of Planctomycetes and their phenomic and genomic characterization uncovers novel biology.</title>
        <authorList>
            <person name="Wiegand S."/>
            <person name="Jogler M."/>
            <person name="Boedeker C."/>
            <person name="Pinto D."/>
            <person name="Vollmers J."/>
            <person name="Rivas-Marin E."/>
            <person name="Kohn T."/>
            <person name="Peeters S.H."/>
            <person name="Heuer A."/>
            <person name="Rast P."/>
            <person name="Oberbeckmann S."/>
            <person name="Bunk B."/>
            <person name="Jeske O."/>
            <person name="Meyerdierks A."/>
            <person name="Storesund J.E."/>
            <person name="Kallscheuer N."/>
            <person name="Luecker S."/>
            <person name="Lage O.M."/>
            <person name="Pohl T."/>
            <person name="Merkel B.J."/>
            <person name="Hornburger P."/>
            <person name="Mueller R.-W."/>
            <person name="Bruemmer F."/>
            <person name="Labrenz M."/>
            <person name="Spormann A.M."/>
            <person name="Op Den Camp H."/>
            <person name="Overmann J."/>
            <person name="Amann R."/>
            <person name="Jetten M.S.M."/>
            <person name="Mascher T."/>
            <person name="Medema M.H."/>
            <person name="Devos D.P."/>
            <person name="Kaster A.-K."/>
            <person name="Ovreas L."/>
            <person name="Rohde M."/>
            <person name="Galperin M.Y."/>
            <person name="Jogler C."/>
        </authorList>
    </citation>
    <scope>NUCLEOTIDE SEQUENCE [LARGE SCALE GENOMIC DNA]</scope>
    <source>
        <strain evidence="4 5">Pan54</strain>
    </source>
</reference>
<dbReference type="Proteomes" id="UP000316095">
    <property type="component" value="Unassembled WGS sequence"/>
</dbReference>
<feature type="domain" description="PDZ" evidence="3">
    <location>
        <begin position="245"/>
        <end position="313"/>
    </location>
</feature>
<dbReference type="InterPro" id="IPR036034">
    <property type="entry name" value="PDZ_sf"/>
</dbReference>
<dbReference type="RefSeq" id="WP_146504064.1">
    <property type="nucleotide sequence ID" value="NZ_SJPG01000001.1"/>
</dbReference>
<keyword evidence="2" id="KW-0732">Signal</keyword>
<dbReference type="SUPFAM" id="SSF50156">
    <property type="entry name" value="PDZ domain-like"/>
    <property type="match status" value="2"/>
</dbReference>
<dbReference type="AlphaFoldDB" id="A0A5C5XGH8"/>
<dbReference type="OrthoDB" id="259755at2"/>
<evidence type="ECO:0000259" key="3">
    <source>
        <dbReference type="PROSITE" id="PS50106"/>
    </source>
</evidence>
<evidence type="ECO:0000313" key="5">
    <source>
        <dbReference type="Proteomes" id="UP000316095"/>
    </source>
</evidence>
<gene>
    <name evidence="4" type="primary">degP_5</name>
    <name evidence="4" type="ORF">Pan54_29180</name>
</gene>
<evidence type="ECO:0000256" key="2">
    <source>
        <dbReference type="SAM" id="SignalP"/>
    </source>
</evidence>
<comment type="caution">
    <text evidence="4">The sequence shown here is derived from an EMBL/GenBank/DDBJ whole genome shotgun (WGS) entry which is preliminary data.</text>
</comment>
<dbReference type="EC" id="3.4.21.107" evidence="4"/>
<keyword evidence="4" id="KW-0378">Hydrolase</keyword>
<feature type="signal peptide" evidence="2">
    <location>
        <begin position="1"/>
        <end position="22"/>
    </location>
</feature>
<dbReference type="GO" id="GO:0006508">
    <property type="term" value="P:proteolysis"/>
    <property type="evidence" value="ECO:0007669"/>
    <property type="project" value="UniProtKB-KW"/>
</dbReference>
<organism evidence="4 5">
    <name type="scientific">Rubinisphaera italica</name>
    <dbReference type="NCBI Taxonomy" id="2527969"/>
    <lineage>
        <taxon>Bacteria</taxon>
        <taxon>Pseudomonadati</taxon>
        <taxon>Planctomycetota</taxon>
        <taxon>Planctomycetia</taxon>
        <taxon>Planctomycetales</taxon>
        <taxon>Planctomycetaceae</taxon>
        <taxon>Rubinisphaera</taxon>
    </lineage>
</organism>
<proteinExistence type="predicted"/>
<evidence type="ECO:0000256" key="1">
    <source>
        <dbReference type="ARBA" id="ARBA00001947"/>
    </source>
</evidence>
<dbReference type="PANTHER" id="PTHR42837:SF2">
    <property type="entry name" value="MEMBRANE METALLOPROTEASE ARASP2, CHLOROPLASTIC-RELATED"/>
    <property type="match status" value="1"/>
</dbReference>
<evidence type="ECO:0000313" key="4">
    <source>
        <dbReference type="EMBL" id="TWT62177.1"/>
    </source>
</evidence>
<dbReference type="NCBIfam" id="NF041199">
    <property type="entry name" value="trx7_PDZ_seleno"/>
    <property type="match status" value="1"/>
</dbReference>
<dbReference type="InterPro" id="IPR036249">
    <property type="entry name" value="Thioredoxin-like_sf"/>
</dbReference>
<comment type="cofactor">
    <cofactor evidence="1">
        <name>Zn(2+)</name>
        <dbReference type="ChEBI" id="CHEBI:29105"/>
    </cofactor>
</comment>
<dbReference type="Gene3D" id="2.30.42.10">
    <property type="match status" value="2"/>
</dbReference>
<dbReference type="CDD" id="cd06779">
    <property type="entry name" value="cpPDZ_Deg_HtrA-like"/>
    <property type="match status" value="1"/>
</dbReference>
<keyword evidence="4" id="KW-0645">Protease</keyword>
<dbReference type="PROSITE" id="PS50106">
    <property type="entry name" value="PDZ"/>
    <property type="match status" value="1"/>
</dbReference>
<dbReference type="InterPro" id="IPR001478">
    <property type="entry name" value="PDZ"/>
</dbReference>
<dbReference type="Pfam" id="PF13899">
    <property type="entry name" value="Thioredoxin_7"/>
    <property type="match status" value="1"/>
</dbReference>
<dbReference type="SMART" id="SM00228">
    <property type="entry name" value="PDZ"/>
    <property type="match status" value="1"/>
</dbReference>
<dbReference type="SUPFAM" id="SSF52833">
    <property type="entry name" value="Thioredoxin-like"/>
    <property type="match status" value="1"/>
</dbReference>
<keyword evidence="5" id="KW-1185">Reference proteome</keyword>
<dbReference type="GO" id="GO:0004222">
    <property type="term" value="F:metalloendopeptidase activity"/>
    <property type="evidence" value="ECO:0007669"/>
    <property type="project" value="InterPro"/>
</dbReference>
<dbReference type="InterPro" id="IPR004387">
    <property type="entry name" value="Pept_M50_Zn"/>
</dbReference>
<sequence length="443" mass="50062" precursor="true">MSFRNLLCLLLLTLIPASISFAQSREEKVRSDRQKVLEDGFWIYNDLAKGFEQARQTGKPLVVVLRCIPCVACVKLDDELVDQDPVIRPLLKEFVCVRIVSTNGLDLSLFQYDTDQSFAVFMLNADGTIYGRFGTRSHRTDWYEDVSLTGLAKALQGALKLHQNYPSNKAELSGKRGKPLEYASPEKYPSLKDKYRDSIDFADSNVVKSCIHCHQIGDARRDYYWSQGKKLPEDLLFPYPHPKSIGLILDPESKATVKEVTSNTPASKAGLRAGDEIVSLQNQPLLSIADVQWVLDKANPEGDQLTAEVVRNGRPQKLTIELQDGWRRNGDISWRVSTWQLRRKYFGGMKLEELTSEEREQAKIPADQLALRIQHVGKYPPHNFARRSGFKEGDIITSFDGTLDLLTETDLLIHGADNFKPAQMVSVTILRNGNEIQKQLNLP</sequence>
<feature type="chain" id="PRO_5022949304" evidence="2">
    <location>
        <begin position="23"/>
        <end position="443"/>
    </location>
</feature>
<accession>A0A5C5XGH8</accession>
<name>A0A5C5XGH8_9PLAN</name>
<dbReference type="GO" id="GO:0016020">
    <property type="term" value="C:membrane"/>
    <property type="evidence" value="ECO:0007669"/>
    <property type="project" value="InterPro"/>
</dbReference>